<evidence type="ECO:0000259" key="5">
    <source>
        <dbReference type="SMART" id="SM00849"/>
    </source>
</evidence>
<evidence type="ECO:0000256" key="4">
    <source>
        <dbReference type="ARBA" id="ARBA00022833"/>
    </source>
</evidence>
<keyword evidence="4" id="KW-0862">Zinc</keyword>
<name>A0ABU3BX95_9GAMM</name>
<evidence type="ECO:0000256" key="1">
    <source>
        <dbReference type="ARBA" id="ARBA00007749"/>
    </source>
</evidence>
<comment type="caution">
    <text evidence="6">The sequence shown here is derived from an EMBL/GenBank/DDBJ whole genome shotgun (WGS) entry which is preliminary data.</text>
</comment>
<feature type="domain" description="Metallo-beta-lactamase" evidence="5">
    <location>
        <begin position="61"/>
        <end position="282"/>
    </location>
</feature>
<keyword evidence="7" id="KW-1185">Reference proteome</keyword>
<comment type="similarity">
    <text evidence="1">Belongs to the metallo-beta-lactamase superfamily.</text>
</comment>
<dbReference type="SUPFAM" id="SSF56281">
    <property type="entry name" value="Metallo-hydrolase/oxidoreductase"/>
    <property type="match status" value="1"/>
</dbReference>
<keyword evidence="3" id="KW-0378">Hydrolase</keyword>
<keyword evidence="2" id="KW-0479">Metal-binding</keyword>
<dbReference type="InterPro" id="IPR036866">
    <property type="entry name" value="RibonucZ/Hydroxyglut_hydro"/>
</dbReference>
<evidence type="ECO:0000256" key="2">
    <source>
        <dbReference type="ARBA" id="ARBA00022723"/>
    </source>
</evidence>
<dbReference type="Pfam" id="PF00753">
    <property type="entry name" value="Lactamase_B"/>
    <property type="match status" value="1"/>
</dbReference>
<dbReference type="EMBL" id="JAVRIB010000002">
    <property type="protein sequence ID" value="MDT0633756.1"/>
    <property type="molecule type" value="Genomic_DNA"/>
</dbReference>
<dbReference type="InterPro" id="IPR051013">
    <property type="entry name" value="MBL_superfamily_lactonases"/>
</dbReference>
<dbReference type="Gene3D" id="3.60.15.10">
    <property type="entry name" value="Ribonuclease Z/Hydroxyacylglutathione hydrolase-like"/>
    <property type="match status" value="1"/>
</dbReference>
<evidence type="ECO:0000313" key="6">
    <source>
        <dbReference type="EMBL" id="MDT0633756.1"/>
    </source>
</evidence>
<organism evidence="6 7">
    <name type="scientific">Spectribacter hydrogenoxidans</name>
    <dbReference type="NCBI Taxonomy" id="3075608"/>
    <lineage>
        <taxon>Bacteria</taxon>
        <taxon>Pseudomonadati</taxon>
        <taxon>Pseudomonadota</taxon>
        <taxon>Gammaproteobacteria</taxon>
        <taxon>Salinisphaerales</taxon>
        <taxon>Salinisphaeraceae</taxon>
        <taxon>Spectribacter</taxon>
    </lineage>
</organism>
<reference evidence="6 7" key="1">
    <citation type="submission" date="2023-09" db="EMBL/GenBank/DDBJ databases">
        <authorList>
            <person name="Rey-Velasco X."/>
        </authorList>
    </citation>
    <scope>NUCLEOTIDE SEQUENCE [LARGE SCALE GENOMIC DNA]</scope>
    <source>
        <strain evidence="6 7">W335</strain>
    </source>
</reference>
<accession>A0ABU3BX95</accession>
<gene>
    <name evidence="6" type="ORF">RM532_02155</name>
</gene>
<sequence>MQQLSTNAWQIGRVKITRIMELGDVPFPAEVLFTNYDPADLAAQDWMRPHYLGEDNNPILSVHTFVVETPDRLILVDTCTGNDKPRVTELFDHLQTGYLDDLAAVGAPPERVDTVLCTHLHLDHVGWNTRLEGDRWVPTFPNAEYLFGRVEWEHWEANKDIEIVEGATGEANPIVNASAVIHDSILPVVDAGLHRLVETDHRICDELRLEATPGHTPGHVSVHIESDGDHAIISGDMLHSPYQMARPGVGVVFDSDGERAAATRRDFFGRYADRPILLLGTHFATPVAGHIVSHGDSWRFEPWGNL</sequence>
<protein>
    <submittedName>
        <fullName evidence="6">MBL fold metallo-hydrolase</fullName>
    </submittedName>
</protein>
<proteinExistence type="inferred from homology"/>
<dbReference type="PANTHER" id="PTHR42978:SF6">
    <property type="entry name" value="QUORUM-QUENCHING LACTONASE YTNP-RELATED"/>
    <property type="match status" value="1"/>
</dbReference>
<dbReference type="CDD" id="cd16277">
    <property type="entry name" value="metallo-hydrolase-like_MBL-fold"/>
    <property type="match status" value="1"/>
</dbReference>
<dbReference type="Proteomes" id="UP001251857">
    <property type="component" value="Unassembled WGS sequence"/>
</dbReference>
<evidence type="ECO:0000256" key="3">
    <source>
        <dbReference type="ARBA" id="ARBA00022801"/>
    </source>
</evidence>
<dbReference type="PANTHER" id="PTHR42978">
    <property type="entry name" value="QUORUM-QUENCHING LACTONASE YTNP-RELATED-RELATED"/>
    <property type="match status" value="1"/>
</dbReference>
<dbReference type="SMART" id="SM00849">
    <property type="entry name" value="Lactamase_B"/>
    <property type="match status" value="1"/>
</dbReference>
<dbReference type="InterPro" id="IPR001279">
    <property type="entry name" value="Metallo-B-lactamas"/>
</dbReference>
<dbReference type="RefSeq" id="WP_311651477.1">
    <property type="nucleotide sequence ID" value="NZ_JAVRIB010000002.1"/>
</dbReference>
<evidence type="ECO:0000313" key="7">
    <source>
        <dbReference type="Proteomes" id="UP001251857"/>
    </source>
</evidence>